<dbReference type="Proteomes" id="UP001267290">
    <property type="component" value="Unassembled WGS sequence"/>
</dbReference>
<feature type="compositionally biased region" description="Polar residues" evidence="1">
    <location>
        <begin position="36"/>
        <end position="47"/>
    </location>
</feature>
<gene>
    <name evidence="2" type="ORF">J2736_005200</name>
</gene>
<feature type="compositionally biased region" description="Basic and acidic residues" evidence="1">
    <location>
        <begin position="48"/>
        <end position="58"/>
    </location>
</feature>
<sequence length="58" mass="6763">MQLRVVFKSIEMEKSLEQIIDELVNDTIKKVLTKHPGTSYNYETTKTNNHDELGDPNR</sequence>
<name>A0ABU1P2L5_9BACL</name>
<dbReference type="RefSeq" id="WP_310501440.1">
    <property type="nucleotide sequence ID" value="NZ_JAVDSB010000013.1"/>
</dbReference>
<feature type="region of interest" description="Disordered" evidence="1">
    <location>
        <begin position="34"/>
        <end position="58"/>
    </location>
</feature>
<protein>
    <submittedName>
        <fullName evidence="2">Uncharacterized protein</fullName>
    </submittedName>
</protein>
<evidence type="ECO:0000313" key="2">
    <source>
        <dbReference type="EMBL" id="MDR6553990.1"/>
    </source>
</evidence>
<organism evidence="2 3">
    <name type="scientific">Paenibacillus qinlingensis</name>
    <dbReference type="NCBI Taxonomy" id="1837343"/>
    <lineage>
        <taxon>Bacteria</taxon>
        <taxon>Bacillati</taxon>
        <taxon>Bacillota</taxon>
        <taxon>Bacilli</taxon>
        <taxon>Bacillales</taxon>
        <taxon>Paenibacillaceae</taxon>
        <taxon>Paenibacillus</taxon>
    </lineage>
</organism>
<dbReference type="EMBL" id="JAVDSB010000013">
    <property type="protein sequence ID" value="MDR6553990.1"/>
    <property type="molecule type" value="Genomic_DNA"/>
</dbReference>
<evidence type="ECO:0000256" key="1">
    <source>
        <dbReference type="SAM" id="MobiDB-lite"/>
    </source>
</evidence>
<keyword evidence="3" id="KW-1185">Reference proteome</keyword>
<accession>A0ABU1P2L5</accession>
<reference evidence="2 3" key="1">
    <citation type="submission" date="2023-07" db="EMBL/GenBank/DDBJ databases">
        <title>Sorghum-associated microbial communities from plants grown in Nebraska, USA.</title>
        <authorList>
            <person name="Schachtman D."/>
        </authorList>
    </citation>
    <scope>NUCLEOTIDE SEQUENCE [LARGE SCALE GENOMIC DNA]</scope>
    <source>
        <strain evidence="2 3">CC258</strain>
    </source>
</reference>
<proteinExistence type="predicted"/>
<comment type="caution">
    <text evidence="2">The sequence shown here is derived from an EMBL/GenBank/DDBJ whole genome shotgun (WGS) entry which is preliminary data.</text>
</comment>
<evidence type="ECO:0000313" key="3">
    <source>
        <dbReference type="Proteomes" id="UP001267290"/>
    </source>
</evidence>